<reference evidence="3 4" key="1">
    <citation type="journal article" date="2016" name="Nat. Commun.">
        <title>Thousands of microbial genomes shed light on interconnected biogeochemical processes in an aquifer system.</title>
        <authorList>
            <person name="Anantharaman K."/>
            <person name="Brown C.T."/>
            <person name="Hug L.A."/>
            <person name="Sharon I."/>
            <person name="Castelle C.J."/>
            <person name="Probst A.J."/>
            <person name="Thomas B.C."/>
            <person name="Singh A."/>
            <person name="Wilkins M.J."/>
            <person name="Karaoz U."/>
            <person name="Brodie E.L."/>
            <person name="Williams K.H."/>
            <person name="Hubbard S.S."/>
            <person name="Banfield J.F."/>
        </authorList>
    </citation>
    <scope>NUCLEOTIDE SEQUENCE [LARGE SCALE GENOMIC DNA]</scope>
</reference>
<dbReference type="SMART" id="SM00487">
    <property type="entry name" value="DEXDc"/>
    <property type="match status" value="1"/>
</dbReference>
<name>A0A1F8FV57_9BACT</name>
<accession>A0A1F8FV57</accession>
<dbReference type="InterPro" id="IPR001650">
    <property type="entry name" value="Helicase_C-like"/>
</dbReference>
<dbReference type="GO" id="GO:0003677">
    <property type="term" value="F:DNA binding"/>
    <property type="evidence" value="ECO:0007669"/>
    <property type="project" value="InterPro"/>
</dbReference>
<sequence>MAHSQSNTAKQNELRERILCVNEILIDQEILPPSMGEHLPMSEAGLQSIFPQRYRLFRKIWESHTGLSPELSGDELDEISKWLYMVNSLDRYTTRHRQANQKDQTLCAPQFRVFEDIKDFLENGGTQGYIKLPTGTGKTVIFLELIEAIGLRALIVVPKKMLIEQTTEKLSEFTEDLDVGRIYADAKEHGRQVTVITYQSLAGELGRGSLRLNGFDLVILDEVHQALSWRRSDVIRELKCLVKIGFTATHRFSDKKQASNLLGAPIHTMEIPEAIEERLLSPYSVIIAETETDITEVPVMGTGDYHPEKLEVAINVAARNRVATRLYRSMFEGKKAIAYCQGVQHALDLAQVFVQAGIPAAAIHGKQKVKEQLDLLRKFRKGEVKVLCNSDILIEGFDEPSASVCLNLRPTLSTVVAEQRGGRILRLDPNDPNKRAIIVEFVDRNRDRKKVQVTFPEVSGASSIGGNSRPSFPEVEGVNIISISEDVDEYVQNMAQRRSEAAPIGWTSSSALAAALGIRFQVVEFVANRLRAEHPEWFQNYLVGVKRYREFYSPELTARLIREVQAKEPAPSGWKTDHQMSRELGRMLRSIQKAAALLGANHPEWFRMYLDRVEVSTEHYSPELVQEMRNYFGKK</sequence>
<protein>
    <recommendedName>
        <fullName evidence="5">DEAD/DEAH box helicase</fullName>
    </recommendedName>
</protein>
<dbReference type="GO" id="GO:0005829">
    <property type="term" value="C:cytosol"/>
    <property type="evidence" value="ECO:0007669"/>
    <property type="project" value="TreeGrafter"/>
</dbReference>
<dbReference type="Proteomes" id="UP000178117">
    <property type="component" value="Unassembled WGS sequence"/>
</dbReference>
<dbReference type="Pfam" id="PF04851">
    <property type="entry name" value="ResIII"/>
    <property type="match status" value="1"/>
</dbReference>
<feature type="domain" description="Helicase ATP-binding" evidence="1">
    <location>
        <begin position="119"/>
        <end position="268"/>
    </location>
</feature>
<gene>
    <name evidence="3" type="ORF">A3C88_02490</name>
</gene>
<evidence type="ECO:0000259" key="2">
    <source>
        <dbReference type="PROSITE" id="PS51194"/>
    </source>
</evidence>
<dbReference type="InterPro" id="IPR027417">
    <property type="entry name" value="P-loop_NTPase"/>
</dbReference>
<proteinExistence type="predicted"/>
<dbReference type="SUPFAM" id="SSF52540">
    <property type="entry name" value="P-loop containing nucleoside triphosphate hydrolases"/>
    <property type="match status" value="1"/>
</dbReference>
<evidence type="ECO:0008006" key="5">
    <source>
        <dbReference type="Google" id="ProtNLM"/>
    </source>
</evidence>
<dbReference type="PROSITE" id="PS51194">
    <property type="entry name" value="HELICASE_CTER"/>
    <property type="match status" value="1"/>
</dbReference>
<dbReference type="EMBL" id="MGJZ01000018">
    <property type="protein sequence ID" value="OGN17043.1"/>
    <property type="molecule type" value="Genomic_DNA"/>
</dbReference>
<dbReference type="Gene3D" id="3.40.50.300">
    <property type="entry name" value="P-loop containing nucleotide triphosphate hydrolases"/>
    <property type="match status" value="2"/>
</dbReference>
<organism evidence="3 4">
    <name type="scientific">Candidatus Yanofskybacteria bacterium RIFCSPHIGHO2_02_FULL_50_12</name>
    <dbReference type="NCBI Taxonomy" id="1802685"/>
    <lineage>
        <taxon>Bacteria</taxon>
        <taxon>Candidatus Yanofskyibacteriota</taxon>
    </lineage>
</organism>
<evidence type="ECO:0000259" key="1">
    <source>
        <dbReference type="PROSITE" id="PS51192"/>
    </source>
</evidence>
<dbReference type="InterPro" id="IPR006935">
    <property type="entry name" value="Helicase/UvrB_N"/>
</dbReference>
<dbReference type="InterPro" id="IPR014001">
    <property type="entry name" value="Helicase_ATP-bd"/>
</dbReference>
<dbReference type="GO" id="GO:0016787">
    <property type="term" value="F:hydrolase activity"/>
    <property type="evidence" value="ECO:0007669"/>
    <property type="project" value="InterPro"/>
</dbReference>
<dbReference type="GO" id="GO:0005524">
    <property type="term" value="F:ATP binding"/>
    <property type="evidence" value="ECO:0007669"/>
    <property type="project" value="InterPro"/>
</dbReference>
<dbReference type="CDD" id="cd17926">
    <property type="entry name" value="DEXHc_RE"/>
    <property type="match status" value="1"/>
</dbReference>
<dbReference type="Pfam" id="PF00271">
    <property type="entry name" value="Helicase_C"/>
    <property type="match status" value="1"/>
</dbReference>
<dbReference type="InterPro" id="IPR050742">
    <property type="entry name" value="Helicase_Restrict-Modif_Enz"/>
</dbReference>
<dbReference type="PANTHER" id="PTHR47396">
    <property type="entry name" value="TYPE I RESTRICTION ENZYME ECOKI R PROTEIN"/>
    <property type="match status" value="1"/>
</dbReference>
<evidence type="ECO:0000313" key="3">
    <source>
        <dbReference type="EMBL" id="OGN17043.1"/>
    </source>
</evidence>
<dbReference type="SMART" id="SM00490">
    <property type="entry name" value="HELICc"/>
    <property type="match status" value="1"/>
</dbReference>
<dbReference type="PANTHER" id="PTHR47396:SF1">
    <property type="entry name" value="ATP-DEPENDENT HELICASE IRC3-RELATED"/>
    <property type="match status" value="1"/>
</dbReference>
<feature type="domain" description="Helicase C-terminal" evidence="2">
    <location>
        <begin position="322"/>
        <end position="476"/>
    </location>
</feature>
<comment type="caution">
    <text evidence="3">The sequence shown here is derived from an EMBL/GenBank/DDBJ whole genome shotgun (WGS) entry which is preliminary data.</text>
</comment>
<dbReference type="STRING" id="1802685.A3C88_02490"/>
<dbReference type="AlphaFoldDB" id="A0A1F8FV57"/>
<dbReference type="PROSITE" id="PS51192">
    <property type="entry name" value="HELICASE_ATP_BIND_1"/>
    <property type="match status" value="1"/>
</dbReference>
<evidence type="ECO:0000313" key="4">
    <source>
        <dbReference type="Proteomes" id="UP000178117"/>
    </source>
</evidence>